<dbReference type="EMBL" id="ML977501">
    <property type="protein sequence ID" value="KAF2131907.1"/>
    <property type="molecule type" value="Genomic_DNA"/>
</dbReference>
<protein>
    <submittedName>
        <fullName evidence="1">Uncharacterized protein</fullName>
    </submittedName>
</protein>
<name>A0A6A6ALZ7_9PLEO</name>
<organism evidence="1 2">
    <name type="scientific">Dothidotthia symphoricarpi CBS 119687</name>
    <dbReference type="NCBI Taxonomy" id="1392245"/>
    <lineage>
        <taxon>Eukaryota</taxon>
        <taxon>Fungi</taxon>
        <taxon>Dikarya</taxon>
        <taxon>Ascomycota</taxon>
        <taxon>Pezizomycotina</taxon>
        <taxon>Dothideomycetes</taxon>
        <taxon>Pleosporomycetidae</taxon>
        <taxon>Pleosporales</taxon>
        <taxon>Dothidotthiaceae</taxon>
        <taxon>Dothidotthia</taxon>
    </lineage>
</organism>
<evidence type="ECO:0000313" key="1">
    <source>
        <dbReference type="EMBL" id="KAF2131907.1"/>
    </source>
</evidence>
<evidence type="ECO:0000313" key="2">
    <source>
        <dbReference type="Proteomes" id="UP000799771"/>
    </source>
</evidence>
<dbReference type="AlphaFoldDB" id="A0A6A6ALZ7"/>
<reference evidence="1" key="1">
    <citation type="journal article" date="2020" name="Stud. Mycol.">
        <title>101 Dothideomycetes genomes: a test case for predicting lifestyles and emergence of pathogens.</title>
        <authorList>
            <person name="Haridas S."/>
            <person name="Albert R."/>
            <person name="Binder M."/>
            <person name="Bloem J."/>
            <person name="Labutti K."/>
            <person name="Salamov A."/>
            <person name="Andreopoulos B."/>
            <person name="Baker S."/>
            <person name="Barry K."/>
            <person name="Bills G."/>
            <person name="Bluhm B."/>
            <person name="Cannon C."/>
            <person name="Castanera R."/>
            <person name="Culley D."/>
            <person name="Daum C."/>
            <person name="Ezra D."/>
            <person name="Gonzalez J."/>
            <person name="Henrissat B."/>
            <person name="Kuo A."/>
            <person name="Liang C."/>
            <person name="Lipzen A."/>
            <person name="Lutzoni F."/>
            <person name="Magnuson J."/>
            <person name="Mondo S."/>
            <person name="Nolan M."/>
            <person name="Ohm R."/>
            <person name="Pangilinan J."/>
            <person name="Park H.-J."/>
            <person name="Ramirez L."/>
            <person name="Alfaro M."/>
            <person name="Sun H."/>
            <person name="Tritt A."/>
            <person name="Yoshinaga Y."/>
            <person name="Zwiers L.-H."/>
            <person name="Turgeon B."/>
            <person name="Goodwin S."/>
            <person name="Spatafora J."/>
            <person name="Crous P."/>
            <person name="Grigoriev I."/>
        </authorList>
    </citation>
    <scope>NUCLEOTIDE SEQUENCE</scope>
    <source>
        <strain evidence="1">CBS 119687</strain>
    </source>
</reference>
<accession>A0A6A6ALZ7</accession>
<sequence>MSALDYAVMLGFSSGVEQAQAAQAKQNIQQNRTALQQKMARWMQGVRGVFHHLISHAGATDDNVDLFLFDKCMYMGNTKTWNLSIRIDDDVSSIWLGGWTRTTHQHLRGPFYHRLAGQEIYTIANLPALAALHPVTAGNFDTIPAKPEFAAEETVQVFYGDVVKNIPINQLTANMADDIKQDVKEAVAEASTASNLSVAGVHNEITKLSGELSALKSYFEVRAERSLTPPAKRRHIDSGITTELDYSGLKFLHGEEVVPNAEVLALVRDEARAFIELHGARFPAGVPFDGCLTQTVLGKKAKGYRRNDPVGQYACNNCRVESRVCMRSSATDYHAVSQGSSMRRWK</sequence>
<dbReference type="GeneID" id="54413187"/>
<keyword evidence="2" id="KW-1185">Reference proteome</keyword>
<gene>
    <name evidence="1" type="ORF">P153DRAFT_429148</name>
</gene>
<proteinExistence type="predicted"/>
<dbReference type="Proteomes" id="UP000799771">
    <property type="component" value="Unassembled WGS sequence"/>
</dbReference>
<dbReference type="RefSeq" id="XP_033526294.1">
    <property type="nucleotide sequence ID" value="XM_033672755.1"/>
</dbReference>